<dbReference type="Gene3D" id="3.40.50.360">
    <property type="match status" value="1"/>
</dbReference>
<evidence type="ECO:0000313" key="3">
    <source>
        <dbReference type="Proteomes" id="UP001500416"/>
    </source>
</evidence>
<comment type="caution">
    <text evidence="2">The sequence shown here is derived from an EMBL/GenBank/DDBJ whole genome shotgun (WGS) entry which is preliminary data.</text>
</comment>
<evidence type="ECO:0000313" key="2">
    <source>
        <dbReference type="EMBL" id="GAA0219357.1"/>
    </source>
</evidence>
<sequence length="189" mass="20426">MSNKPRLAVVVASTRPGRIGPQVGQWFGALAAEAFEVVPVDLAEVGLPLLDEPEHPSSGVYTHEHTRRWSALVDSMDAFAFVTPEYNHSFPATLKNALDYLSREWRHKPAGLVGYGMSSAGLRATQMLTPVVRALGMVPVAETVAIPLRQRVDDDGRLVPDDTMNATATALITSLSRYTTALSSLRTAA</sequence>
<dbReference type="EMBL" id="BAAABU010000003">
    <property type="protein sequence ID" value="GAA0219357.1"/>
    <property type="molecule type" value="Genomic_DNA"/>
</dbReference>
<dbReference type="SUPFAM" id="SSF52218">
    <property type="entry name" value="Flavoproteins"/>
    <property type="match status" value="1"/>
</dbReference>
<organism evidence="2 3">
    <name type="scientific">Saccharothrix mutabilis subsp. mutabilis</name>
    <dbReference type="NCBI Taxonomy" id="66855"/>
    <lineage>
        <taxon>Bacteria</taxon>
        <taxon>Bacillati</taxon>
        <taxon>Actinomycetota</taxon>
        <taxon>Actinomycetes</taxon>
        <taxon>Pseudonocardiales</taxon>
        <taxon>Pseudonocardiaceae</taxon>
        <taxon>Saccharothrix</taxon>
    </lineage>
</organism>
<proteinExistence type="predicted"/>
<dbReference type="InterPro" id="IPR050712">
    <property type="entry name" value="NAD(P)H-dep_reductase"/>
</dbReference>
<dbReference type="InterPro" id="IPR005025">
    <property type="entry name" value="FMN_Rdtase-like_dom"/>
</dbReference>
<dbReference type="InterPro" id="IPR029039">
    <property type="entry name" value="Flavoprotein-like_sf"/>
</dbReference>
<feature type="domain" description="NADPH-dependent FMN reductase-like" evidence="1">
    <location>
        <begin position="6"/>
        <end position="147"/>
    </location>
</feature>
<dbReference type="Proteomes" id="UP001500416">
    <property type="component" value="Unassembled WGS sequence"/>
</dbReference>
<name>A0ABP3CZM0_9PSEU</name>
<evidence type="ECO:0000259" key="1">
    <source>
        <dbReference type="Pfam" id="PF03358"/>
    </source>
</evidence>
<keyword evidence="3" id="KW-1185">Reference proteome</keyword>
<protein>
    <submittedName>
        <fullName evidence="2">NAD(P)H-dependent oxidoreductase</fullName>
    </submittedName>
</protein>
<dbReference type="RefSeq" id="WP_343933084.1">
    <property type="nucleotide sequence ID" value="NZ_BAAABU010000003.1"/>
</dbReference>
<dbReference type="PANTHER" id="PTHR30543">
    <property type="entry name" value="CHROMATE REDUCTASE"/>
    <property type="match status" value="1"/>
</dbReference>
<gene>
    <name evidence="2" type="ORF">GCM10010492_16670</name>
</gene>
<dbReference type="Pfam" id="PF03358">
    <property type="entry name" value="FMN_red"/>
    <property type="match status" value="1"/>
</dbReference>
<dbReference type="PANTHER" id="PTHR30543:SF21">
    <property type="entry name" value="NAD(P)H-DEPENDENT FMN REDUCTASE LOT6"/>
    <property type="match status" value="1"/>
</dbReference>
<accession>A0ABP3CZM0</accession>
<reference evidence="3" key="1">
    <citation type="journal article" date="2019" name="Int. J. Syst. Evol. Microbiol.">
        <title>The Global Catalogue of Microorganisms (GCM) 10K type strain sequencing project: providing services to taxonomists for standard genome sequencing and annotation.</title>
        <authorList>
            <consortium name="The Broad Institute Genomics Platform"/>
            <consortium name="The Broad Institute Genome Sequencing Center for Infectious Disease"/>
            <person name="Wu L."/>
            <person name="Ma J."/>
        </authorList>
    </citation>
    <scope>NUCLEOTIDE SEQUENCE [LARGE SCALE GENOMIC DNA]</scope>
    <source>
        <strain evidence="3">JCM 3380</strain>
    </source>
</reference>